<dbReference type="SUPFAM" id="SSF46689">
    <property type="entry name" value="Homeodomain-like"/>
    <property type="match status" value="2"/>
</dbReference>
<dbReference type="Proteomes" id="UP000203464">
    <property type="component" value="Unassembled WGS sequence"/>
</dbReference>
<dbReference type="InterPro" id="IPR002818">
    <property type="entry name" value="DJ-1/PfpI"/>
</dbReference>
<evidence type="ECO:0000313" key="5">
    <source>
        <dbReference type="EMBL" id="SMX37147.1"/>
    </source>
</evidence>
<keyword evidence="1" id="KW-0805">Transcription regulation</keyword>
<evidence type="ECO:0000313" key="6">
    <source>
        <dbReference type="Proteomes" id="UP000203464"/>
    </source>
</evidence>
<keyword evidence="6" id="KW-1185">Reference proteome</keyword>
<gene>
    <name evidence="5" type="primary">cdhR_3</name>
    <name evidence="5" type="ORF">OCA8868_01297</name>
</gene>
<dbReference type="PROSITE" id="PS00041">
    <property type="entry name" value="HTH_ARAC_FAMILY_1"/>
    <property type="match status" value="1"/>
</dbReference>
<dbReference type="AlphaFoldDB" id="A0A238K3X4"/>
<dbReference type="Gene3D" id="1.10.10.60">
    <property type="entry name" value="Homeodomain-like"/>
    <property type="match status" value="1"/>
</dbReference>
<dbReference type="InterPro" id="IPR029062">
    <property type="entry name" value="Class_I_gatase-like"/>
</dbReference>
<dbReference type="EMBL" id="FXYD01000002">
    <property type="protein sequence ID" value="SMX37147.1"/>
    <property type="molecule type" value="Genomic_DNA"/>
</dbReference>
<dbReference type="InterPro" id="IPR009057">
    <property type="entry name" value="Homeodomain-like_sf"/>
</dbReference>
<feature type="domain" description="HTH araC/xylS-type" evidence="4">
    <location>
        <begin position="234"/>
        <end position="332"/>
    </location>
</feature>
<proteinExistence type="predicted"/>
<dbReference type="PANTHER" id="PTHR43130">
    <property type="entry name" value="ARAC-FAMILY TRANSCRIPTIONAL REGULATOR"/>
    <property type="match status" value="1"/>
</dbReference>
<organism evidence="5 6">
    <name type="scientific">Octadecabacter ascidiaceicola</name>
    <dbReference type="NCBI Taxonomy" id="1655543"/>
    <lineage>
        <taxon>Bacteria</taxon>
        <taxon>Pseudomonadati</taxon>
        <taxon>Pseudomonadota</taxon>
        <taxon>Alphaproteobacteria</taxon>
        <taxon>Rhodobacterales</taxon>
        <taxon>Roseobacteraceae</taxon>
        <taxon>Octadecabacter</taxon>
    </lineage>
</organism>
<dbReference type="Pfam" id="PF12833">
    <property type="entry name" value="HTH_18"/>
    <property type="match status" value="1"/>
</dbReference>
<keyword evidence="3" id="KW-0804">Transcription</keyword>
<reference evidence="6" key="1">
    <citation type="submission" date="2017-05" db="EMBL/GenBank/DDBJ databases">
        <authorList>
            <person name="Rodrigo-Torres L."/>
            <person name="Arahal R. D."/>
            <person name="Lucena T."/>
        </authorList>
    </citation>
    <scope>NUCLEOTIDE SEQUENCE [LARGE SCALE GENOMIC DNA]</scope>
    <source>
        <strain evidence="6">CECT 8868</strain>
    </source>
</reference>
<keyword evidence="2" id="KW-0238">DNA-binding</keyword>
<dbReference type="PROSITE" id="PS01124">
    <property type="entry name" value="HTH_ARAC_FAMILY_2"/>
    <property type="match status" value="1"/>
</dbReference>
<dbReference type="InterPro" id="IPR052158">
    <property type="entry name" value="INH-QAR"/>
</dbReference>
<dbReference type="PANTHER" id="PTHR43130:SF3">
    <property type="entry name" value="HTH-TYPE TRANSCRIPTIONAL REGULATOR RV1931C"/>
    <property type="match status" value="1"/>
</dbReference>
<dbReference type="Pfam" id="PF01965">
    <property type="entry name" value="DJ-1_PfpI"/>
    <property type="match status" value="1"/>
</dbReference>
<name>A0A238K3X4_9RHOB</name>
<dbReference type="OrthoDB" id="9793400at2"/>
<dbReference type="InterPro" id="IPR018060">
    <property type="entry name" value="HTH_AraC"/>
</dbReference>
<protein>
    <submittedName>
        <fullName evidence="5">HTH-type transcriptional regulator CdhR</fullName>
    </submittedName>
</protein>
<dbReference type="SMART" id="SM00342">
    <property type="entry name" value="HTH_ARAC"/>
    <property type="match status" value="1"/>
</dbReference>
<evidence type="ECO:0000256" key="2">
    <source>
        <dbReference type="ARBA" id="ARBA00023125"/>
    </source>
</evidence>
<evidence type="ECO:0000259" key="4">
    <source>
        <dbReference type="PROSITE" id="PS01124"/>
    </source>
</evidence>
<dbReference type="Gene3D" id="3.40.50.880">
    <property type="match status" value="1"/>
</dbReference>
<evidence type="ECO:0000256" key="3">
    <source>
        <dbReference type="ARBA" id="ARBA00023163"/>
    </source>
</evidence>
<dbReference type="RefSeq" id="WP_093995752.1">
    <property type="nucleotide sequence ID" value="NZ_FXYD01000002.1"/>
</dbReference>
<evidence type="ECO:0000256" key="1">
    <source>
        <dbReference type="ARBA" id="ARBA00023015"/>
    </source>
</evidence>
<dbReference type="GO" id="GO:0003700">
    <property type="term" value="F:DNA-binding transcription factor activity"/>
    <property type="evidence" value="ECO:0007669"/>
    <property type="project" value="InterPro"/>
</dbReference>
<dbReference type="GO" id="GO:0043565">
    <property type="term" value="F:sequence-specific DNA binding"/>
    <property type="evidence" value="ECO:0007669"/>
    <property type="project" value="InterPro"/>
</dbReference>
<dbReference type="InterPro" id="IPR018062">
    <property type="entry name" value="HTH_AraC-typ_CS"/>
</dbReference>
<dbReference type="SUPFAM" id="SSF52317">
    <property type="entry name" value="Class I glutamine amidotransferase-like"/>
    <property type="match status" value="1"/>
</dbReference>
<dbReference type="CDD" id="cd03136">
    <property type="entry name" value="GATase1_AraC_ArgR_like"/>
    <property type="match status" value="1"/>
</dbReference>
<sequence length="341" mass="38191">MTPNKFVPRGAASFHVKHEGPAKDLYFLLLPKLTMLAFASAVEVLRVANQVTNKELYRWFLLSENGAVVRCSNGIEITPDSRLEDLPRGAMTFVCSGIEPANTVSTNVLAWVRRQSAFGSKFGGICTGAFALAKTGLLEGKRFTLHWENVPSFTEHYYDLQPTNNLYEIDGTLMTCGGGSAATDMMLEMIEVEHGKDLAMIVSDMCIHHRSNNRETPQKSAYSVALNSRNQSLINAMQLMDESIEDPLEIADIADRVKLSRRQLERLFKKYLNDSPNRYFIQLRVSRAYALLNETNMNVAQIAAATGFASATHLASRFRKRFGQSPTTFRRGWVEQPEKAP</sequence>
<accession>A0A238K3X4</accession>